<evidence type="ECO:0000313" key="2">
    <source>
        <dbReference type="EMBL" id="OAS86633.1"/>
    </source>
</evidence>
<comment type="caution">
    <text evidence="2">The sequence shown here is derived from an EMBL/GenBank/DDBJ whole genome shotgun (WGS) entry which is preliminary data.</text>
</comment>
<accession>A0A179T2E3</accession>
<evidence type="ECO:0000313" key="3">
    <source>
        <dbReference type="Proteomes" id="UP000078534"/>
    </source>
</evidence>
<dbReference type="SUPFAM" id="SSF56281">
    <property type="entry name" value="Metallo-hydrolase/oxidoreductase"/>
    <property type="match status" value="1"/>
</dbReference>
<dbReference type="Pfam" id="PF00753">
    <property type="entry name" value="Lactamase_B"/>
    <property type="match status" value="1"/>
</dbReference>
<dbReference type="EMBL" id="LWSG01000012">
    <property type="protein sequence ID" value="OAS86633.1"/>
    <property type="molecule type" value="Genomic_DNA"/>
</dbReference>
<proteinExistence type="predicted"/>
<keyword evidence="3" id="KW-1185">Reference proteome</keyword>
<dbReference type="OrthoDB" id="9761531at2"/>
<dbReference type="STRING" id="152268.A6K24_03730"/>
<dbReference type="Proteomes" id="UP000078534">
    <property type="component" value="Unassembled WGS sequence"/>
</dbReference>
<dbReference type="InterPro" id="IPR036866">
    <property type="entry name" value="RibonucZ/Hydroxyglut_hydro"/>
</dbReference>
<gene>
    <name evidence="2" type="ORF">A6K24_03730</name>
</gene>
<name>A0A179T2E3_9BACI</name>
<feature type="domain" description="Metallo-beta-lactamase" evidence="1">
    <location>
        <begin position="5"/>
        <end position="80"/>
    </location>
</feature>
<dbReference type="RefSeq" id="WP_066330796.1">
    <property type="nucleotide sequence ID" value="NZ_LWSG01000012.1"/>
</dbReference>
<dbReference type="Gene3D" id="3.60.15.10">
    <property type="entry name" value="Ribonuclease Z/Hydroxyacylglutathione hydrolase-like"/>
    <property type="match status" value="1"/>
</dbReference>
<evidence type="ECO:0000259" key="1">
    <source>
        <dbReference type="Pfam" id="PF00753"/>
    </source>
</evidence>
<reference evidence="3" key="1">
    <citation type="submission" date="2016-04" db="EMBL/GenBank/DDBJ databases">
        <authorList>
            <person name="Lyu Z."/>
            <person name="Lyu W."/>
        </authorList>
    </citation>
    <scope>NUCLEOTIDE SEQUENCE [LARGE SCALE GENOMIC DNA]</scope>
    <source>
        <strain evidence="3">C44</strain>
    </source>
</reference>
<organism evidence="2 3">
    <name type="scientific">Metabacillus litoralis</name>
    <dbReference type="NCBI Taxonomy" id="152268"/>
    <lineage>
        <taxon>Bacteria</taxon>
        <taxon>Bacillati</taxon>
        <taxon>Bacillota</taxon>
        <taxon>Bacilli</taxon>
        <taxon>Bacillales</taxon>
        <taxon>Bacillaceae</taxon>
        <taxon>Metabacillus</taxon>
    </lineage>
</organism>
<dbReference type="AlphaFoldDB" id="A0A179T2E3"/>
<sequence>MVFLEEQNILFESSANPSISNIIEGLAAFNIPLEKIAFIIVTHIQLDHAGCERLLLEKCQNAKLVVLLKKTKYRTRPARFNQSSIVVNMFY</sequence>
<protein>
    <recommendedName>
        <fullName evidence="1">Metallo-beta-lactamase domain-containing protein</fullName>
    </recommendedName>
</protein>
<dbReference type="InterPro" id="IPR001279">
    <property type="entry name" value="Metallo-B-lactamas"/>
</dbReference>